<proteinExistence type="predicted"/>
<dbReference type="InterPro" id="IPR011009">
    <property type="entry name" value="Kinase-like_dom_sf"/>
</dbReference>
<gene>
    <name evidence="2" type="ORF">J7S20_15575</name>
</gene>
<dbReference type="EMBL" id="JAGRQC010000006">
    <property type="protein sequence ID" value="MBR0553924.1"/>
    <property type="molecule type" value="Genomic_DNA"/>
</dbReference>
<evidence type="ECO:0000313" key="3">
    <source>
        <dbReference type="Proteomes" id="UP000676996"/>
    </source>
</evidence>
<accession>A0A8T4IJ68</accession>
<comment type="caution">
    <text evidence="2">The sequence shown here is derived from an EMBL/GenBank/DDBJ whole genome shotgun (WGS) entry which is preliminary data.</text>
</comment>
<evidence type="ECO:0000259" key="1">
    <source>
        <dbReference type="PROSITE" id="PS50011"/>
    </source>
</evidence>
<protein>
    <recommendedName>
        <fullName evidence="1">Protein kinase domain-containing protein</fullName>
    </recommendedName>
</protein>
<dbReference type="GO" id="GO:0005524">
    <property type="term" value="F:ATP binding"/>
    <property type="evidence" value="ECO:0007669"/>
    <property type="project" value="InterPro"/>
</dbReference>
<name>A0A8T4IJ68_9SPHN</name>
<organism evidence="2 3">
    <name type="scientific">Stakelama marina</name>
    <dbReference type="NCBI Taxonomy" id="2826939"/>
    <lineage>
        <taxon>Bacteria</taxon>
        <taxon>Pseudomonadati</taxon>
        <taxon>Pseudomonadota</taxon>
        <taxon>Alphaproteobacteria</taxon>
        <taxon>Sphingomonadales</taxon>
        <taxon>Sphingomonadaceae</taxon>
        <taxon>Stakelama</taxon>
    </lineage>
</organism>
<keyword evidence="3" id="KW-1185">Reference proteome</keyword>
<dbReference type="Proteomes" id="UP000676996">
    <property type="component" value="Unassembled WGS sequence"/>
</dbReference>
<feature type="domain" description="Protein kinase" evidence="1">
    <location>
        <begin position="1"/>
        <end position="146"/>
    </location>
</feature>
<dbReference type="SUPFAM" id="SSF56112">
    <property type="entry name" value="Protein kinase-like (PK-like)"/>
    <property type="match status" value="1"/>
</dbReference>
<evidence type="ECO:0000313" key="2">
    <source>
        <dbReference type="EMBL" id="MBR0553924.1"/>
    </source>
</evidence>
<dbReference type="AlphaFoldDB" id="A0A8T4IJ68"/>
<reference evidence="2" key="1">
    <citation type="submission" date="2021-04" db="EMBL/GenBank/DDBJ databases">
        <title>Ouciella asimina sp. nov., isolated from the surface seawater in the hydrothermal field of Okinawa Trough.</title>
        <authorList>
            <person name="Shuang W."/>
        </authorList>
    </citation>
    <scope>NUCLEOTIDE SEQUENCE</scope>
    <source>
        <strain evidence="2">LXI357</strain>
    </source>
</reference>
<sequence>MNLLQRSSQLNEGISEYYGYRVLVARNLAAIFHELHAAGHHMIDLEPANLHFYPATGWIAIVDTDGFSISRPFGRNGASMVRDDYIAPASYDRKAEKLGEPQNRFALAVIILQTLNNGIHPFSGTSEEGFSHPSDIQTRIRKGLYA</sequence>
<dbReference type="PROSITE" id="PS50011">
    <property type="entry name" value="PROTEIN_KINASE_DOM"/>
    <property type="match status" value="1"/>
</dbReference>
<dbReference type="GO" id="GO:0004672">
    <property type="term" value="F:protein kinase activity"/>
    <property type="evidence" value="ECO:0007669"/>
    <property type="project" value="InterPro"/>
</dbReference>
<dbReference type="RefSeq" id="WP_284055176.1">
    <property type="nucleotide sequence ID" value="NZ_JAGRQC010000006.1"/>
</dbReference>
<dbReference type="Gene3D" id="1.10.510.10">
    <property type="entry name" value="Transferase(Phosphotransferase) domain 1"/>
    <property type="match status" value="1"/>
</dbReference>
<dbReference type="InterPro" id="IPR000719">
    <property type="entry name" value="Prot_kinase_dom"/>
</dbReference>